<keyword evidence="3" id="KW-1185">Reference proteome</keyword>
<feature type="compositionally biased region" description="Low complexity" evidence="1">
    <location>
        <begin position="515"/>
        <end position="525"/>
    </location>
</feature>
<feature type="region of interest" description="Disordered" evidence="1">
    <location>
        <begin position="1121"/>
        <end position="1158"/>
    </location>
</feature>
<dbReference type="KEGG" id="pale:102889445"/>
<feature type="region of interest" description="Disordered" evidence="1">
    <location>
        <begin position="703"/>
        <end position="725"/>
    </location>
</feature>
<dbReference type="FunCoup" id="L5JT94">
    <property type="interactions" value="47"/>
</dbReference>
<feature type="compositionally biased region" description="Basic and acidic residues" evidence="1">
    <location>
        <begin position="412"/>
        <end position="421"/>
    </location>
</feature>
<feature type="compositionally biased region" description="Basic and acidic residues" evidence="1">
    <location>
        <begin position="310"/>
        <end position="330"/>
    </location>
</feature>
<feature type="region of interest" description="Disordered" evidence="1">
    <location>
        <begin position="59"/>
        <end position="89"/>
    </location>
</feature>
<dbReference type="InterPro" id="IPR026054">
    <property type="entry name" value="Nucleoporin"/>
</dbReference>
<dbReference type="PANTHER" id="PTHR23193">
    <property type="entry name" value="NUCLEAR PORE COMPLEX PROTEIN NUP"/>
    <property type="match status" value="1"/>
</dbReference>
<accession>L5JT94</accession>
<gene>
    <name evidence="2" type="ORF">PAL_GLEAN10005239</name>
</gene>
<feature type="region of interest" description="Disordered" evidence="1">
    <location>
        <begin position="638"/>
        <end position="668"/>
    </location>
</feature>
<dbReference type="GO" id="GO:0017056">
    <property type="term" value="F:structural constituent of nuclear pore"/>
    <property type="evidence" value="ECO:0007669"/>
    <property type="project" value="TreeGrafter"/>
</dbReference>
<feature type="region of interest" description="Disordered" evidence="1">
    <location>
        <begin position="915"/>
        <end position="943"/>
    </location>
</feature>
<feature type="region of interest" description="Disordered" evidence="1">
    <location>
        <begin position="497"/>
        <end position="547"/>
    </location>
</feature>
<dbReference type="Pfam" id="PF15229">
    <property type="entry name" value="POM121"/>
    <property type="match status" value="1"/>
</dbReference>
<feature type="region of interest" description="Disordered" evidence="1">
    <location>
        <begin position="276"/>
        <end position="298"/>
    </location>
</feature>
<dbReference type="PANTHER" id="PTHR23193:SF20">
    <property type="entry name" value="POM121-LIKE PROTEIN 2"/>
    <property type="match status" value="1"/>
</dbReference>
<evidence type="ECO:0000256" key="1">
    <source>
        <dbReference type="SAM" id="MobiDB-lite"/>
    </source>
</evidence>
<name>L5JT94_PTEAL</name>
<dbReference type="EMBL" id="KB031119">
    <property type="protein sequence ID" value="ELK02664.1"/>
    <property type="molecule type" value="Genomic_DNA"/>
</dbReference>
<feature type="region of interest" description="Disordered" evidence="1">
    <location>
        <begin position="106"/>
        <end position="142"/>
    </location>
</feature>
<feature type="region of interest" description="Disordered" evidence="1">
    <location>
        <begin position="564"/>
        <end position="623"/>
    </location>
</feature>
<feature type="compositionally biased region" description="Low complexity" evidence="1">
    <location>
        <begin position="59"/>
        <end position="71"/>
    </location>
</feature>
<sequence>MRPDSRRLRLRSLVLLRGPGSGAPGAWALEVRRSSARLGDLGHTVPELRSALRFAAPARAARGESRGPSARLGQSGRGGRGPACPPFPRLLTCKRGARGCRAPRDSLTFLARGPQRSPNPESVDSADSADVRNLGGRDPPQSRRAAFLLRMGSYLGKRGSPAPSPAEGRTDPPAGLGNRRPAQPLHQLHRVQHVHRAHPAPRLGPSRRPRDWDPAKPTTRGVSEAWRRFPMRRPQNSVVGPLPSDWWESYLKRSVWSLRHPRAVWSPVTIKITPPGRRGLPYTSPAQSSPSGKPPGRCVKATVLRALRDCAKGRTGPREPLLRDRPRCERGAPGSGPSAFEPLVKNGVRASFVPRPGPLSRSSASRSSDRTRTGGPLGSKRNAITSSYSSSRASSERRKRSVPGASLQTPERPVKKEEKGHQCRSPIPLGSEESPAASRDSSGQRSRKMPQLLASPGPLLPLPPAPQRGYAASEDHLALGTKGGLLWGNEARKDTTEVAADSVRDSRSALPPPLALALPSAGTAPAPGPDSQGETPGPLASPQSTAEGVRVALSPLQTPSLLAPLGCSLSESRPGPASGAKSPATVTLPIPVSPASPVIDTTQPPPTSQDDRSARSPQPPVISPAQRCLFGKVRPARHLSASAPPAATSADPTSKRVFGPPPRSETGNALHFRKATAASSPPGSLAPTFEPVFGSVGPLNTMPVTGASSPRQPCSPAPPAPAHTSHDLVKATSVVVSTAPASSSKDSSCKPPLGFDVVSVTSAVDSTPSLPSTCHTFLLGAARAFRASFSTATGFILPPHHPAAIPRVHTVAIFSQALPTAAQMTASRSTVGFRGVGSPLSASALVTTNQPALSSGISNLTSAFTIPLGSNSKPPFPPSLGVTSQPAFGAAGGREQGLLQPVLGPSFNSSFIFKNSKVESPTPSPTPTPTPIPTPAQPAFSSPTQSAFGLLTPSASTFHIPASTPPDSGSTPAFGQASATCFGLVTEAHRSGASSSVFGSTAPRPFAFGGLVTPMDCGESGVSVTAPDRSSNSGVFCIGAMPRGATRTVMPFGKIWSQNTQALTSQSTPFALGRASISARRAVFGDHHIVPFAQSTPVPGPVKTGRSLGFGVPSLAAQGSFERGSFRSPAPSFSIGAKPKTPKSREQGHSRRHHAHKK</sequence>
<dbReference type="GO" id="GO:0005643">
    <property type="term" value="C:nuclear pore"/>
    <property type="evidence" value="ECO:0007669"/>
    <property type="project" value="TreeGrafter"/>
</dbReference>
<dbReference type="OrthoDB" id="9629416at2759"/>
<feature type="compositionally biased region" description="Low complexity" evidence="1">
    <location>
        <begin position="640"/>
        <end position="652"/>
    </location>
</feature>
<evidence type="ECO:0000313" key="2">
    <source>
        <dbReference type="EMBL" id="ELK02664.1"/>
    </source>
</evidence>
<reference evidence="3" key="1">
    <citation type="journal article" date="2013" name="Science">
        <title>Comparative analysis of bat genomes provides insight into the evolution of flight and immunity.</title>
        <authorList>
            <person name="Zhang G."/>
            <person name="Cowled C."/>
            <person name="Shi Z."/>
            <person name="Huang Z."/>
            <person name="Bishop-Lilly K.A."/>
            <person name="Fang X."/>
            <person name="Wynne J.W."/>
            <person name="Xiong Z."/>
            <person name="Baker M.L."/>
            <person name="Zhao W."/>
            <person name="Tachedjian M."/>
            <person name="Zhu Y."/>
            <person name="Zhou P."/>
            <person name="Jiang X."/>
            <person name="Ng J."/>
            <person name="Yang L."/>
            <person name="Wu L."/>
            <person name="Xiao J."/>
            <person name="Feng Y."/>
            <person name="Chen Y."/>
            <person name="Sun X."/>
            <person name="Zhang Y."/>
            <person name="Marsh G.A."/>
            <person name="Crameri G."/>
            <person name="Broder C.C."/>
            <person name="Frey K.G."/>
            <person name="Wang L.F."/>
            <person name="Wang J."/>
        </authorList>
    </citation>
    <scope>NUCLEOTIDE SEQUENCE [LARGE SCALE GENOMIC DNA]</scope>
</reference>
<proteinExistence type="predicted"/>
<evidence type="ECO:0000313" key="3">
    <source>
        <dbReference type="Proteomes" id="UP000010552"/>
    </source>
</evidence>
<dbReference type="STRING" id="9402.L5JT94"/>
<feature type="region of interest" description="Disordered" evidence="1">
    <location>
        <begin position="310"/>
        <end position="469"/>
    </location>
</feature>
<dbReference type="AlphaFoldDB" id="L5JT94"/>
<feature type="compositionally biased region" description="Basic and acidic residues" evidence="1">
    <location>
        <begin position="497"/>
        <end position="507"/>
    </location>
</feature>
<feature type="region of interest" description="Disordered" evidence="1">
    <location>
        <begin position="154"/>
        <end position="220"/>
    </location>
</feature>
<dbReference type="GO" id="GO:0008139">
    <property type="term" value="F:nuclear localization sequence binding"/>
    <property type="evidence" value="ECO:0007669"/>
    <property type="project" value="TreeGrafter"/>
</dbReference>
<dbReference type="GO" id="GO:0006405">
    <property type="term" value="P:RNA export from nucleus"/>
    <property type="evidence" value="ECO:0007669"/>
    <property type="project" value="TreeGrafter"/>
</dbReference>
<protein>
    <submittedName>
        <fullName evidence="2">POM121-like protein 2</fullName>
    </submittedName>
</protein>
<feature type="compositionally biased region" description="Basic residues" evidence="1">
    <location>
        <begin position="187"/>
        <end position="199"/>
    </location>
</feature>
<dbReference type="GO" id="GO:0006606">
    <property type="term" value="P:protein import into nucleus"/>
    <property type="evidence" value="ECO:0007669"/>
    <property type="project" value="TreeGrafter"/>
</dbReference>
<dbReference type="Proteomes" id="UP000010552">
    <property type="component" value="Unassembled WGS sequence"/>
</dbReference>
<dbReference type="InParanoid" id="L5JT94"/>
<feature type="compositionally biased region" description="Pro residues" evidence="1">
    <location>
        <begin position="922"/>
        <end position="936"/>
    </location>
</feature>
<dbReference type="eggNOG" id="ENOG502RWWZ">
    <property type="taxonomic scope" value="Eukaryota"/>
</dbReference>
<organism evidence="2 3">
    <name type="scientific">Pteropus alecto</name>
    <name type="common">Black flying fox</name>
    <dbReference type="NCBI Taxonomy" id="9402"/>
    <lineage>
        <taxon>Eukaryota</taxon>
        <taxon>Metazoa</taxon>
        <taxon>Chordata</taxon>
        <taxon>Craniata</taxon>
        <taxon>Vertebrata</taxon>
        <taxon>Euteleostomi</taxon>
        <taxon>Mammalia</taxon>
        <taxon>Eutheria</taxon>
        <taxon>Laurasiatheria</taxon>
        <taxon>Chiroptera</taxon>
        <taxon>Yinpterochiroptera</taxon>
        <taxon>Pteropodoidea</taxon>
        <taxon>Pteropodidae</taxon>
        <taxon>Pteropodinae</taxon>
        <taxon>Pteropus</taxon>
    </lineage>
</organism>